<proteinExistence type="predicted"/>
<feature type="domain" description="TniQ" evidence="1">
    <location>
        <begin position="14"/>
        <end position="132"/>
    </location>
</feature>
<dbReference type="InterPro" id="IPR009492">
    <property type="entry name" value="TniQ"/>
</dbReference>
<dbReference type="RefSeq" id="WP_029637644.1">
    <property type="nucleotide sequence ID" value="NZ_JACJTA010000017.1"/>
</dbReference>
<dbReference type="Proteomes" id="UP000660380">
    <property type="component" value="Unassembled WGS sequence"/>
</dbReference>
<keyword evidence="3" id="KW-1185">Reference proteome</keyword>
<dbReference type="Pfam" id="PF06527">
    <property type="entry name" value="TniQ"/>
    <property type="match status" value="1"/>
</dbReference>
<protein>
    <submittedName>
        <fullName evidence="2">TniQ family protein</fullName>
    </submittedName>
</protein>
<evidence type="ECO:0000313" key="2">
    <source>
        <dbReference type="EMBL" id="MBD2604997.1"/>
    </source>
</evidence>
<comment type="caution">
    <text evidence="2">The sequence shown here is derived from an EMBL/GenBank/DDBJ whole genome shotgun (WGS) entry which is preliminary data.</text>
</comment>
<organism evidence="2 3">
    <name type="scientific">Scytonema hofmannii FACHB-248</name>
    <dbReference type="NCBI Taxonomy" id="1842502"/>
    <lineage>
        <taxon>Bacteria</taxon>
        <taxon>Bacillati</taxon>
        <taxon>Cyanobacteriota</taxon>
        <taxon>Cyanophyceae</taxon>
        <taxon>Nostocales</taxon>
        <taxon>Scytonemataceae</taxon>
        <taxon>Scytonema</taxon>
    </lineage>
</organism>
<sequence>MNEDDEILPKLGYVEPYEGESISHYLGRLRRFKANSLPSGYSLGKIAGLGAVISRWEKLYFNPFPTQQELEALASVVGVNADRLSQMLPPKGVTMKPRPIRLCGACYQESPFHRIEWQFKDVMVCDRHQLRLLTKCTNCETPFPIPGDWVLGECPHCFLPFATMAKKQKKG</sequence>
<evidence type="ECO:0000313" key="3">
    <source>
        <dbReference type="Proteomes" id="UP000660380"/>
    </source>
</evidence>
<evidence type="ECO:0000259" key="1">
    <source>
        <dbReference type="Pfam" id="PF06527"/>
    </source>
</evidence>
<dbReference type="EMBL" id="JACJTA010000017">
    <property type="protein sequence ID" value="MBD2604997.1"/>
    <property type="molecule type" value="Genomic_DNA"/>
</dbReference>
<reference evidence="2 3" key="1">
    <citation type="journal article" date="2020" name="ISME J.">
        <title>Comparative genomics reveals insights into cyanobacterial evolution and habitat adaptation.</title>
        <authorList>
            <person name="Chen M.Y."/>
            <person name="Teng W.K."/>
            <person name="Zhao L."/>
            <person name="Hu C.X."/>
            <person name="Zhou Y.K."/>
            <person name="Han B.P."/>
            <person name="Song L.R."/>
            <person name="Shu W.S."/>
        </authorList>
    </citation>
    <scope>NUCLEOTIDE SEQUENCE [LARGE SCALE GENOMIC DNA]</scope>
    <source>
        <strain evidence="2 3">FACHB-248</strain>
    </source>
</reference>
<accession>A0ABR8GNK1</accession>
<name>A0ABR8GNK1_9CYAN</name>
<gene>
    <name evidence="2" type="ORF">H6G81_10755</name>
</gene>